<proteinExistence type="inferred from homology"/>
<sequence>MHASKRLKQLSMVVAVTAALGLATAHGDEIVNIGYTGPLSGGAAQYGKNVLSGIEMGVDEVNAAGGVRIKGKTYKFKVIALDDQYNPAQSAINGRRLVEQDKTPVIFCPHSGGIFALQTFNIQSNFLLMAYSSVPRITETGNKLTVRIPPSFASYVPAFTQVEMKLFGKTVGLAPSDTDYGKIWSKTFREGWERAGGKVVADNPMSYNKSADFYSGVSRVLAAKPDVMFVGGPSEPTALVVKQARELGFKGGFVVMDQAKFDEMAKILDGYSMLNGSIGVLPLVADTRPAMQAYIVRYAKKHNGKNPTSEGLYNYTMVHALAAAMKMADSTKDVAAIRNRLTLAIKSLPGSQNPEEFTGLDANGGSESDAPLALIENDKIKQVRASELMK</sequence>
<evidence type="ECO:0000313" key="7">
    <source>
        <dbReference type="EMBL" id="ADG30939.1"/>
    </source>
</evidence>
<dbReference type="InterPro" id="IPR028081">
    <property type="entry name" value="Leu-bd"/>
</dbReference>
<dbReference type="AlphaFoldDB" id="D5X1E3"/>
<feature type="signal peptide" evidence="5">
    <location>
        <begin position="1"/>
        <end position="27"/>
    </location>
</feature>
<dbReference type="InterPro" id="IPR000709">
    <property type="entry name" value="Leu_Ile_Val-bd"/>
</dbReference>
<dbReference type="InterPro" id="IPR028082">
    <property type="entry name" value="Peripla_BP_I"/>
</dbReference>
<evidence type="ECO:0000256" key="2">
    <source>
        <dbReference type="ARBA" id="ARBA00022448"/>
    </source>
</evidence>
<dbReference type="HOGENOM" id="CLU_027128_6_2_4"/>
<evidence type="ECO:0000259" key="6">
    <source>
        <dbReference type="Pfam" id="PF13458"/>
    </source>
</evidence>
<feature type="chain" id="PRO_5003079843" evidence="5">
    <location>
        <begin position="28"/>
        <end position="390"/>
    </location>
</feature>
<dbReference type="KEGG" id="tin:Tint_1564"/>
<dbReference type="PRINTS" id="PR00337">
    <property type="entry name" value="LEUILEVALBP"/>
</dbReference>
<dbReference type="PANTHER" id="PTHR30483">
    <property type="entry name" value="LEUCINE-SPECIFIC-BINDING PROTEIN"/>
    <property type="match status" value="1"/>
</dbReference>
<dbReference type="STRING" id="75379.Tint_1564"/>
<dbReference type="CDD" id="cd06336">
    <property type="entry name" value="PBP1_ABC_ligand_binding-like"/>
    <property type="match status" value="1"/>
</dbReference>
<dbReference type="Gene3D" id="3.40.50.2300">
    <property type="match status" value="2"/>
</dbReference>
<dbReference type="GO" id="GO:0006865">
    <property type="term" value="P:amino acid transport"/>
    <property type="evidence" value="ECO:0007669"/>
    <property type="project" value="UniProtKB-KW"/>
</dbReference>
<keyword evidence="2" id="KW-0813">Transport</keyword>
<reference evidence="7" key="1">
    <citation type="submission" date="2010-04" db="EMBL/GenBank/DDBJ databases">
        <title>Complete sequence of Thiomonas intermedia K12.</title>
        <authorList>
            <consortium name="US DOE Joint Genome Institute"/>
            <person name="Lucas S."/>
            <person name="Copeland A."/>
            <person name="Lapidus A."/>
            <person name="Cheng J.-F."/>
            <person name="Bruce D."/>
            <person name="Goodwin L."/>
            <person name="Pitluck S."/>
            <person name="Davenport K."/>
            <person name="Detter J.C."/>
            <person name="Han C."/>
            <person name="Tapia R."/>
            <person name="Land M."/>
            <person name="Hauser L."/>
            <person name="Kyrpides N."/>
            <person name="Ovchinnikova G."/>
            <person name="Kerfeld C.A."/>
            <person name="Cannon G.C."/>
            <person name="Heinhorst S."/>
            <person name="Woyke T."/>
        </authorList>
    </citation>
    <scope>NUCLEOTIDE SEQUENCE [LARGE SCALE GENOMIC DNA]</scope>
    <source>
        <strain evidence="7">K12</strain>
    </source>
</reference>
<evidence type="ECO:0000256" key="5">
    <source>
        <dbReference type="SAM" id="SignalP"/>
    </source>
</evidence>
<dbReference type="eggNOG" id="COG0683">
    <property type="taxonomic scope" value="Bacteria"/>
</dbReference>
<dbReference type="BioCyc" id="TINT75379:TINT_RS07845-MONOMER"/>
<dbReference type="PANTHER" id="PTHR30483:SF6">
    <property type="entry name" value="PERIPLASMIC BINDING PROTEIN OF ABC TRANSPORTER FOR NATURAL AMINO ACIDS"/>
    <property type="match status" value="1"/>
</dbReference>
<dbReference type="InterPro" id="IPR051010">
    <property type="entry name" value="BCAA_transport"/>
</dbReference>
<feature type="domain" description="Leucine-binding protein" evidence="6">
    <location>
        <begin position="31"/>
        <end position="342"/>
    </location>
</feature>
<comment type="similarity">
    <text evidence="1">Belongs to the leucine-binding protein family.</text>
</comment>
<accession>D5X1E3</accession>
<evidence type="ECO:0000256" key="4">
    <source>
        <dbReference type="ARBA" id="ARBA00022970"/>
    </source>
</evidence>
<organism evidence="7">
    <name type="scientific">Thiomonas intermedia (strain K12)</name>
    <name type="common">Thiobacillus intermedius</name>
    <dbReference type="NCBI Taxonomy" id="75379"/>
    <lineage>
        <taxon>Bacteria</taxon>
        <taxon>Pseudomonadati</taxon>
        <taxon>Pseudomonadota</taxon>
        <taxon>Betaproteobacteria</taxon>
        <taxon>Burkholderiales</taxon>
        <taxon>Thiomonas</taxon>
    </lineage>
</organism>
<protein>
    <submittedName>
        <fullName evidence="7">Extracellular ligand-binding receptor</fullName>
    </submittedName>
</protein>
<keyword evidence="4" id="KW-0029">Amino-acid transport</keyword>
<dbReference type="SUPFAM" id="SSF53822">
    <property type="entry name" value="Periplasmic binding protein-like I"/>
    <property type="match status" value="1"/>
</dbReference>
<dbReference type="Pfam" id="PF13458">
    <property type="entry name" value="Peripla_BP_6"/>
    <property type="match status" value="1"/>
</dbReference>
<evidence type="ECO:0000256" key="1">
    <source>
        <dbReference type="ARBA" id="ARBA00010062"/>
    </source>
</evidence>
<keyword evidence="3 5" id="KW-0732">Signal</keyword>
<name>D5X1E3_THIK1</name>
<evidence type="ECO:0000256" key="3">
    <source>
        <dbReference type="ARBA" id="ARBA00022729"/>
    </source>
</evidence>
<gene>
    <name evidence="7" type="ordered locus">Tint_1564</name>
</gene>
<dbReference type="EMBL" id="CP002021">
    <property type="protein sequence ID" value="ADG30939.1"/>
    <property type="molecule type" value="Genomic_DNA"/>
</dbReference>
<keyword evidence="7" id="KW-0675">Receptor</keyword>